<comment type="caution">
    <text evidence="2">The sequence shown here is derived from an EMBL/GenBank/DDBJ whole genome shotgun (WGS) entry which is preliminary data.</text>
</comment>
<accession>A0A9J6P2J4</accession>
<dbReference type="Pfam" id="PF01593">
    <property type="entry name" value="Amino_oxidase"/>
    <property type="match status" value="1"/>
</dbReference>
<feature type="domain" description="Amine oxidase" evidence="1">
    <location>
        <begin position="73"/>
        <end position="549"/>
    </location>
</feature>
<dbReference type="AlphaFoldDB" id="A0A9J6P2J4"/>
<dbReference type="SUPFAM" id="SSF54373">
    <property type="entry name" value="FAD-linked reductases, C-terminal domain"/>
    <property type="match status" value="1"/>
</dbReference>
<dbReference type="PANTHER" id="PTHR10742">
    <property type="entry name" value="FLAVIN MONOAMINE OXIDASE"/>
    <property type="match status" value="1"/>
</dbReference>
<dbReference type="Gene3D" id="3.50.50.60">
    <property type="entry name" value="FAD/NAD(P)-binding domain"/>
    <property type="match status" value="1"/>
</dbReference>
<dbReference type="InterPro" id="IPR002937">
    <property type="entry name" value="Amino_oxidase"/>
</dbReference>
<dbReference type="SUPFAM" id="SSF51905">
    <property type="entry name" value="FAD/NAD(P)-binding domain"/>
    <property type="match status" value="1"/>
</dbReference>
<organism evidence="2 3">
    <name type="scientific">Oceanirhabdus seepicola</name>
    <dbReference type="NCBI Taxonomy" id="2828781"/>
    <lineage>
        <taxon>Bacteria</taxon>
        <taxon>Bacillati</taxon>
        <taxon>Bacillota</taxon>
        <taxon>Clostridia</taxon>
        <taxon>Eubacteriales</taxon>
        <taxon>Clostridiaceae</taxon>
        <taxon>Oceanirhabdus</taxon>
    </lineage>
</organism>
<evidence type="ECO:0000259" key="1">
    <source>
        <dbReference type="Pfam" id="PF01593"/>
    </source>
</evidence>
<proteinExistence type="predicted"/>
<dbReference type="GO" id="GO:0016491">
    <property type="term" value="F:oxidoreductase activity"/>
    <property type="evidence" value="ECO:0007669"/>
    <property type="project" value="InterPro"/>
</dbReference>
<dbReference type="EMBL" id="JAGSOJ010000002">
    <property type="protein sequence ID" value="MCM1989736.1"/>
    <property type="molecule type" value="Genomic_DNA"/>
</dbReference>
<protein>
    <submittedName>
        <fullName evidence="2">FAD-dependent oxidoreductase</fullName>
    </submittedName>
</protein>
<gene>
    <name evidence="2" type="ORF">KDK92_08295</name>
</gene>
<dbReference type="Proteomes" id="UP001056429">
    <property type="component" value="Unassembled WGS sequence"/>
</dbReference>
<dbReference type="PANTHER" id="PTHR10742:SF410">
    <property type="entry name" value="LYSINE-SPECIFIC HISTONE DEMETHYLASE 2"/>
    <property type="match status" value="1"/>
</dbReference>
<keyword evidence="3" id="KW-1185">Reference proteome</keyword>
<reference evidence="2" key="1">
    <citation type="journal article" date="2021" name="mSystems">
        <title>Bacteria and Archaea Synergistically Convert Glycine Betaine to Biogenic Methane in the Formosa Cold Seep of the South China Sea.</title>
        <authorList>
            <person name="Li L."/>
            <person name="Zhang W."/>
            <person name="Zhang S."/>
            <person name="Song L."/>
            <person name="Sun Q."/>
            <person name="Zhang H."/>
            <person name="Xiang H."/>
            <person name="Dong X."/>
        </authorList>
    </citation>
    <scope>NUCLEOTIDE SEQUENCE</scope>
    <source>
        <strain evidence="2">ZWT</strain>
    </source>
</reference>
<evidence type="ECO:0000313" key="2">
    <source>
        <dbReference type="EMBL" id="MCM1989736.1"/>
    </source>
</evidence>
<dbReference type="Gene3D" id="3.90.660.10">
    <property type="match status" value="1"/>
</dbReference>
<name>A0A9J6P2J4_9CLOT</name>
<dbReference type="RefSeq" id="WP_250858762.1">
    <property type="nucleotide sequence ID" value="NZ_JAGSOJ010000002.1"/>
</dbReference>
<dbReference type="InterPro" id="IPR050281">
    <property type="entry name" value="Flavin_monoamine_oxidase"/>
</dbReference>
<dbReference type="Gene3D" id="1.20.1440.240">
    <property type="match status" value="1"/>
</dbReference>
<reference evidence="2" key="2">
    <citation type="submission" date="2021-04" db="EMBL/GenBank/DDBJ databases">
        <authorList>
            <person name="Dong X."/>
        </authorList>
    </citation>
    <scope>NUCLEOTIDE SEQUENCE</scope>
    <source>
        <strain evidence="2">ZWT</strain>
    </source>
</reference>
<evidence type="ECO:0000313" key="3">
    <source>
        <dbReference type="Proteomes" id="UP001056429"/>
    </source>
</evidence>
<dbReference type="InterPro" id="IPR036188">
    <property type="entry name" value="FAD/NAD-bd_sf"/>
</dbReference>
<sequence>MNNNLNNRVDELFSPTDSERHQLLDKLLTSRGRKEDLPNIIEGYSPPENIINICPPGYGKGKKINVAILGGGISGLVAAFELRKLGVDVTLYEASNRYGGRVYTHFFDEAKRYGAEVGAMRIPLAHECVWHYLNLFKIGTRPFIQRTPNGFTYVKGICLCGDIEGKETIEKIYPLFNLQEWEKNLHWSEMLNDALVTPLLSLTPSERKDIIQIKEKYSYKYNTLCQYTLRQILKKSYLGDGAIDLVCSFSPFLRSLQPYSYSEILHDEYALHFSNLFQPTNNMISIIDAFLDSLKSTNHSSYGVNPKDLGTMSLKLNTPIEKIFWQEGNFQVALSHKENNQLIEKKYDFVVNTIPFSTLRNIDMSRLESNVITQAITEVNYMDSIKVYILYKRRFWEDLGIIVGYSSSDLSNAHIYYPSDHYYSKTINPEEPGVLLAWYNLALEASKLTSLDENTMIQFINRNVEKIHCLPEGSLDKYVLDYKIQQWSKTKWIGDAFSFFYPNQKHIFLYEMTQPQYDNKMFFAGEHVSPTHAWMQGSIKSALEASNRIAALITKMF</sequence>